<accession>W4VEN3</accession>
<sequence>MYLKQLDTIGFKSFAERIKIEFVTGVTAVVGPNGSGKSNITDAIRWVLGEQSAKSLRGVKMEDIIFQGSDTRNALNVAEVTLVLDNSDNQLPVDYQEVSVTRKVYRSGESEFLMNKQPCRLKDITELF</sequence>
<organism evidence="4 5">
    <name type="scientific">Gracilibacillus boraciitolerans JCM 21714</name>
    <dbReference type="NCBI Taxonomy" id="1298598"/>
    <lineage>
        <taxon>Bacteria</taxon>
        <taxon>Bacillati</taxon>
        <taxon>Bacillota</taxon>
        <taxon>Bacilli</taxon>
        <taxon>Bacillales</taxon>
        <taxon>Bacillaceae</taxon>
        <taxon>Gracilibacillus</taxon>
    </lineage>
</organism>
<dbReference type="EMBL" id="BAVS01000001">
    <property type="protein sequence ID" value="GAE91662.1"/>
    <property type="molecule type" value="Genomic_DNA"/>
</dbReference>
<dbReference type="InterPro" id="IPR027417">
    <property type="entry name" value="P-loop_NTPase"/>
</dbReference>
<name>W4VEN3_9BACI</name>
<dbReference type="STRING" id="1298598.JCM21714_615"/>
<keyword evidence="1" id="KW-0963">Cytoplasm</keyword>
<feature type="domain" description="RecF/RecN/SMC N-terminal" evidence="3">
    <location>
        <begin position="2"/>
        <end position="128"/>
    </location>
</feature>
<dbReference type="Pfam" id="PF02463">
    <property type="entry name" value="SMC_N"/>
    <property type="match status" value="1"/>
</dbReference>
<evidence type="ECO:0000259" key="3">
    <source>
        <dbReference type="Pfam" id="PF02463"/>
    </source>
</evidence>
<keyword evidence="5" id="KW-1185">Reference proteome</keyword>
<dbReference type="PANTHER" id="PTHR42963">
    <property type="entry name" value="CHROMOSOME PARTITION PROTEIN MUKB"/>
    <property type="match status" value="1"/>
</dbReference>
<comment type="caution">
    <text evidence="4">The sequence shown here is derived from an EMBL/GenBank/DDBJ whole genome shotgun (WGS) entry which is preliminary data.</text>
</comment>
<dbReference type="RefSeq" id="WP_369403392.1">
    <property type="nucleotide sequence ID" value="NZ_BAVS01000001.1"/>
</dbReference>
<keyword evidence="2" id="KW-0238">DNA-binding</keyword>
<proteinExistence type="predicted"/>
<gene>
    <name evidence="4" type="ORF">JCM21714_615</name>
</gene>
<dbReference type="InterPro" id="IPR003395">
    <property type="entry name" value="RecF/RecN/SMC_N"/>
</dbReference>
<dbReference type="GO" id="GO:0003677">
    <property type="term" value="F:DNA binding"/>
    <property type="evidence" value="ECO:0007669"/>
    <property type="project" value="UniProtKB-KW"/>
</dbReference>
<reference evidence="4 5" key="1">
    <citation type="journal article" date="2014" name="Genome Announc.">
        <title>Draft Genome Sequence of the Boron-Tolerant and Moderately Halotolerant Bacterium Gracilibacillus boraciitolerans JCM 21714T.</title>
        <authorList>
            <person name="Ahmed I."/>
            <person name="Oshima K."/>
            <person name="Suda W."/>
            <person name="Kitamura K."/>
            <person name="Iida T."/>
            <person name="Ohmori Y."/>
            <person name="Fujiwara T."/>
            <person name="Hattori M."/>
            <person name="Ohkuma M."/>
        </authorList>
    </citation>
    <scope>NUCLEOTIDE SEQUENCE [LARGE SCALE GENOMIC DNA]</scope>
    <source>
        <strain evidence="4 5">JCM 21714</strain>
    </source>
</reference>
<dbReference type="Gene3D" id="3.40.50.300">
    <property type="entry name" value="P-loop containing nucleotide triphosphate hydrolases"/>
    <property type="match status" value="1"/>
</dbReference>
<dbReference type="Proteomes" id="UP000019102">
    <property type="component" value="Unassembled WGS sequence"/>
</dbReference>
<dbReference type="eggNOG" id="COG1196">
    <property type="taxonomic scope" value="Bacteria"/>
</dbReference>
<dbReference type="PANTHER" id="PTHR42963:SF1">
    <property type="entry name" value="DUF4476 DOMAIN-CONTAINING PROTEIN"/>
    <property type="match status" value="1"/>
</dbReference>
<evidence type="ECO:0000313" key="4">
    <source>
        <dbReference type="EMBL" id="GAE91662.1"/>
    </source>
</evidence>
<dbReference type="AlphaFoldDB" id="W4VEN3"/>
<protein>
    <submittedName>
        <fullName evidence="4">Chromosome partition protein smc</fullName>
    </submittedName>
</protein>
<dbReference type="SUPFAM" id="SSF52540">
    <property type="entry name" value="P-loop containing nucleoside triphosphate hydrolases"/>
    <property type="match status" value="1"/>
</dbReference>
<evidence type="ECO:0000256" key="2">
    <source>
        <dbReference type="ARBA" id="ARBA00023125"/>
    </source>
</evidence>
<dbReference type="InterPro" id="IPR050308">
    <property type="entry name" value="MukB/SMC"/>
</dbReference>
<evidence type="ECO:0000313" key="5">
    <source>
        <dbReference type="Proteomes" id="UP000019102"/>
    </source>
</evidence>
<dbReference type="GO" id="GO:0005737">
    <property type="term" value="C:cytoplasm"/>
    <property type="evidence" value="ECO:0007669"/>
    <property type="project" value="TreeGrafter"/>
</dbReference>
<evidence type="ECO:0000256" key="1">
    <source>
        <dbReference type="ARBA" id="ARBA00022490"/>
    </source>
</evidence>